<proteinExistence type="predicted"/>
<name>A0A8T2F6K6_9BRAS</name>
<evidence type="ECO:0000313" key="1">
    <source>
        <dbReference type="EMBL" id="KAG7627241.1"/>
    </source>
</evidence>
<protein>
    <submittedName>
        <fullName evidence="1">Uncharacterized protein</fullName>
    </submittedName>
</protein>
<gene>
    <name evidence="1" type="ORF">ISN45_At03g035620</name>
</gene>
<feature type="non-terminal residue" evidence="1">
    <location>
        <position position="30"/>
    </location>
</feature>
<dbReference type="Proteomes" id="UP000694240">
    <property type="component" value="Chromosome 3"/>
</dbReference>
<evidence type="ECO:0000313" key="2">
    <source>
        <dbReference type="Proteomes" id="UP000694240"/>
    </source>
</evidence>
<accession>A0A8T2F6K6</accession>
<dbReference type="AlphaFoldDB" id="A0A8T2F6K6"/>
<comment type="caution">
    <text evidence="1">The sequence shown here is derived from an EMBL/GenBank/DDBJ whole genome shotgun (WGS) entry which is preliminary data.</text>
</comment>
<organism evidence="1 2">
    <name type="scientific">Arabidopsis thaliana x Arabidopsis arenosa</name>
    <dbReference type="NCBI Taxonomy" id="1240361"/>
    <lineage>
        <taxon>Eukaryota</taxon>
        <taxon>Viridiplantae</taxon>
        <taxon>Streptophyta</taxon>
        <taxon>Embryophyta</taxon>
        <taxon>Tracheophyta</taxon>
        <taxon>Spermatophyta</taxon>
        <taxon>Magnoliopsida</taxon>
        <taxon>eudicotyledons</taxon>
        <taxon>Gunneridae</taxon>
        <taxon>Pentapetalae</taxon>
        <taxon>rosids</taxon>
        <taxon>malvids</taxon>
        <taxon>Brassicales</taxon>
        <taxon>Brassicaceae</taxon>
        <taxon>Camelineae</taxon>
        <taxon>Arabidopsis</taxon>
    </lineage>
</organism>
<reference evidence="1 2" key="1">
    <citation type="submission" date="2020-12" db="EMBL/GenBank/DDBJ databases">
        <title>Concerted genomic and epigenomic changes stabilize Arabidopsis allopolyploids.</title>
        <authorList>
            <person name="Chen Z."/>
        </authorList>
    </citation>
    <scope>NUCLEOTIDE SEQUENCE [LARGE SCALE GENOMIC DNA]</scope>
    <source>
        <strain evidence="1">Allo738</strain>
        <tissue evidence="1">Leaf</tissue>
    </source>
</reference>
<sequence length="30" mass="3336">MTSPTIAPVINAKEKKHNESIELKDKTVNV</sequence>
<keyword evidence="2" id="KW-1185">Reference proteome</keyword>
<dbReference type="EMBL" id="JAEFBK010000003">
    <property type="protein sequence ID" value="KAG7627241.1"/>
    <property type="molecule type" value="Genomic_DNA"/>
</dbReference>